<dbReference type="AlphaFoldDB" id="X1IXW9"/>
<name>X1IXW9_9ZZZZ</name>
<reference evidence="1" key="1">
    <citation type="journal article" date="2014" name="Front. Microbiol.">
        <title>High frequency of phylogenetically diverse reductive dehalogenase-homologous genes in deep subseafloor sedimentary metagenomes.</title>
        <authorList>
            <person name="Kawai M."/>
            <person name="Futagami T."/>
            <person name="Toyoda A."/>
            <person name="Takaki Y."/>
            <person name="Nishi S."/>
            <person name="Hori S."/>
            <person name="Arai W."/>
            <person name="Tsubouchi T."/>
            <person name="Morono Y."/>
            <person name="Uchiyama I."/>
            <person name="Ito T."/>
            <person name="Fujiyama A."/>
            <person name="Inagaki F."/>
            <person name="Takami H."/>
        </authorList>
    </citation>
    <scope>NUCLEOTIDE SEQUENCE</scope>
    <source>
        <strain evidence="1">Expedition CK06-06</strain>
    </source>
</reference>
<organism evidence="1">
    <name type="scientific">marine sediment metagenome</name>
    <dbReference type="NCBI Taxonomy" id="412755"/>
    <lineage>
        <taxon>unclassified sequences</taxon>
        <taxon>metagenomes</taxon>
        <taxon>ecological metagenomes</taxon>
    </lineage>
</organism>
<proteinExistence type="predicted"/>
<gene>
    <name evidence="1" type="ORF">S03H2_63645</name>
</gene>
<dbReference type="EMBL" id="BARU01041259">
    <property type="protein sequence ID" value="GAH86547.1"/>
    <property type="molecule type" value="Genomic_DNA"/>
</dbReference>
<sequence length="116" mass="13785">MTKAYSGWWSFGEEQKMLMKNVEEKIKEIKNSSNINEVRVQKITSLLEVERNDAFKRMNDFQDELVKLQNILKDKQLNRSRLYLVFAFFQIVGLLKVKQNSIVKARLFSIVKKQKN</sequence>
<protein>
    <submittedName>
        <fullName evidence="1">Uncharacterized protein</fullName>
    </submittedName>
</protein>
<evidence type="ECO:0000313" key="1">
    <source>
        <dbReference type="EMBL" id="GAH86547.1"/>
    </source>
</evidence>
<comment type="caution">
    <text evidence="1">The sequence shown here is derived from an EMBL/GenBank/DDBJ whole genome shotgun (WGS) entry which is preliminary data.</text>
</comment>
<accession>X1IXW9</accession>